<sequence>MSVGHAPILPGVRKSQGEDDGVVPGAYGVGVTWKIEVSADRCMASGLCVATAPDRFAMDGAAAVPTAEEIEPDENVLDAAETCPALAIMVTENGRDLLA</sequence>
<evidence type="ECO:0000256" key="4">
    <source>
        <dbReference type="RuleBase" id="RU368020"/>
    </source>
</evidence>
<dbReference type="Proteomes" id="UP000660680">
    <property type="component" value="Unassembled WGS sequence"/>
</dbReference>
<name>A0A918L7K4_9PSEU</name>
<dbReference type="Gene3D" id="3.30.70.20">
    <property type="match status" value="1"/>
</dbReference>
<evidence type="ECO:0000256" key="3">
    <source>
        <dbReference type="ARBA" id="ARBA00023014"/>
    </source>
</evidence>
<comment type="caution">
    <text evidence="6">The sequence shown here is derived from an EMBL/GenBank/DDBJ whole genome shotgun (WGS) entry which is preliminary data.</text>
</comment>
<keyword evidence="7" id="KW-1185">Reference proteome</keyword>
<evidence type="ECO:0000313" key="7">
    <source>
        <dbReference type="Proteomes" id="UP000660680"/>
    </source>
</evidence>
<evidence type="ECO:0000313" key="6">
    <source>
        <dbReference type="EMBL" id="GGS17350.1"/>
    </source>
</evidence>
<dbReference type="GO" id="GO:0009055">
    <property type="term" value="F:electron transfer activity"/>
    <property type="evidence" value="ECO:0007669"/>
    <property type="project" value="UniProtKB-UniRule"/>
</dbReference>
<organism evidence="6 7">
    <name type="scientific">Actinokineospora fastidiosa</name>
    <dbReference type="NCBI Taxonomy" id="1816"/>
    <lineage>
        <taxon>Bacteria</taxon>
        <taxon>Bacillati</taxon>
        <taxon>Actinomycetota</taxon>
        <taxon>Actinomycetes</taxon>
        <taxon>Pseudonocardiales</taxon>
        <taxon>Pseudonocardiaceae</taxon>
        <taxon>Actinokineospora</taxon>
    </lineage>
</organism>
<dbReference type="InterPro" id="IPR001080">
    <property type="entry name" value="3Fe4S_ferredoxin"/>
</dbReference>
<reference evidence="6" key="2">
    <citation type="submission" date="2020-09" db="EMBL/GenBank/DDBJ databases">
        <authorList>
            <person name="Sun Q."/>
            <person name="Ohkuma M."/>
        </authorList>
    </citation>
    <scope>NUCLEOTIDE SEQUENCE</scope>
    <source>
        <strain evidence="6">JCM 3276</strain>
    </source>
</reference>
<dbReference type="GO" id="GO:0051536">
    <property type="term" value="F:iron-sulfur cluster binding"/>
    <property type="evidence" value="ECO:0007669"/>
    <property type="project" value="UniProtKB-KW"/>
</dbReference>
<dbReference type="Pfam" id="PF13370">
    <property type="entry name" value="Fer4_13"/>
    <property type="match status" value="1"/>
</dbReference>
<reference evidence="6" key="1">
    <citation type="journal article" date="2014" name="Int. J. Syst. Evol. Microbiol.">
        <title>Complete genome sequence of Corynebacterium casei LMG S-19264T (=DSM 44701T), isolated from a smear-ripened cheese.</title>
        <authorList>
            <consortium name="US DOE Joint Genome Institute (JGI-PGF)"/>
            <person name="Walter F."/>
            <person name="Albersmeier A."/>
            <person name="Kalinowski J."/>
            <person name="Ruckert C."/>
        </authorList>
    </citation>
    <scope>NUCLEOTIDE SEQUENCE</scope>
    <source>
        <strain evidence="6">JCM 3276</strain>
    </source>
</reference>
<accession>A0A918L7K4</accession>
<dbReference type="PRINTS" id="PR00352">
    <property type="entry name" value="3FE4SFRDOXIN"/>
</dbReference>
<comment type="function">
    <text evidence="4">Ferredoxins are iron-sulfur proteins that transfer electrons in a wide variety of metabolic reactions.</text>
</comment>
<evidence type="ECO:0000256" key="2">
    <source>
        <dbReference type="ARBA" id="ARBA00023004"/>
    </source>
</evidence>
<keyword evidence="4" id="KW-0249">Electron transport</keyword>
<keyword evidence="2 4" id="KW-0408">Iron</keyword>
<proteinExistence type="predicted"/>
<dbReference type="AlphaFoldDB" id="A0A918L7K4"/>
<protein>
    <recommendedName>
        <fullName evidence="4">Ferredoxin</fullName>
    </recommendedName>
</protein>
<dbReference type="SUPFAM" id="SSF54862">
    <property type="entry name" value="4Fe-4S ferredoxins"/>
    <property type="match status" value="1"/>
</dbReference>
<feature type="region of interest" description="Disordered" evidence="5">
    <location>
        <begin position="1"/>
        <end position="20"/>
    </location>
</feature>
<keyword evidence="4" id="KW-0813">Transport</keyword>
<keyword evidence="3 4" id="KW-0411">Iron-sulfur</keyword>
<gene>
    <name evidence="6" type="ORF">GCM10010171_07130</name>
</gene>
<dbReference type="GO" id="GO:0005506">
    <property type="term" value="F:iron ion binding"/>
    <property type="evidence" value="ECO:0007669"/>
    <property type="project" value="UniProtKB-UniRule"/>
</dbReference>
<keyword evidence="1 4" id="KW-0479">Metal-binding</keyword>
<evidence type="ECO:0000256" key="5">
    <source>
        <dbReference type="SAM" id="MobiDB-lite"/>
    </source>
</evidence>
<dbReference type="EMBL" id="BMRB01000001">
    <property type="protein sequence ID" value="GGS17350.1"/>
    <property type="molecule type" value="Genomic_DNA"/>
</dbReference>
<evidence type="ECO:0000256" key="1">
    <source>
        <dbReference type="ARBA" id="ARBA00022723"/>
    </source>
</evidence>